<dbReference type="EMBL" id="PJNB01000001">
    <property type="protein sequence ID" value="PKW16147.1"/>
    <property type="molecule type" value="Genomic_DNA"/>
</dbReference>
<proteinExistence type="predicted"/>
<evidence type="ECO:0000256" key="1">
    <source>
        <dbReference type="ARBA" id="ARBA00022679"/>
    </source>
</evidence>
<dbReference type="Gene3D" id="3.40.50.10540">
    <property type="entry name" value="Crotonobetainyl-coa:carnitine coa-transferase, domain 1"/>
    <property type="match status" value="1"/>
</dbReference>
<dbReference type="InterPro" id="IPR050483">
    <property type="entry name" value="CoA-transferase_III_domain"/>
</dbReference>
<sequence>MTGSAHTEGLNLLAGVRVVDFTQALSGPYCTLMLADLGAEVIKVESPHRGDDARHWGPPFVGNDAAYFMSVNRNKHSVALDLKDDGDRRRVRELIGTADVVVENWRPGTADRLGLGAASLRAAHAALVYCSISGFGQGQGTRSGYDQIVQGTSGVMRMTGRPGEPAKWGVPVADIAAGMFAATAVVSALFERSRTGLGRAIDIAMQDSVVSMLTHHAARFLETGVVPESDHNGHSTIAPYGMFRTGDGFINMCVGNDSQFERMCEALGQPDLAVDARFRTNPLRLAHKHELLREVDATLTRMSTEQVIAELEAVGVPVGPVLDIGSVLEDPATHERQMVLHFHRDDAGEARVVNTPWKFDGIAPTVRLAPPRLGEHNDKVIGGLSVDSAGSNGRKS</sequence>
<dbReference type="PANTHER" id="PTHR48207:SF3">
    <property type="entry name" value="SUCCINATE--HYDROXYMETHYLGLUTARATE COA-TRANSFERASE"/>
    <property type="match status" value="1"/>
</dbReference>
<dbReference type="Pfam" id="PF02515">
    <property type="entry name" value="CoA_transf_3"/>
    <property type="match status" value="1"/>
</dbReference>
<dbReference type="EMBL" id="AY466441">
    <property type="protein sequence ID" value="AAS00427.1"/>
    <property type="molecule type" value="Genomic_DNA"/>
</dbReference>
<dbReference type="Proteomes" id="UP000233786">
    <property type="component" value="Unassembled WGS sequence"/>
</dbReference>
<dbReference type="InterPro" id="IPR003673">
    <property type="entry name" value="CoA-Trfase_fam_III"/>
</dbReference>
<evidence type="ECO:0000313" key="4">
    <source>
        <dbReference type="Proteomes" id="UP000233786"/>
    </source>
</evidence>
<dbReference type="SUPFAM" id="SSF89796">
    <property type="entry name" value="CoA-transferase family III (CaiB/BaiF)"/>
    <property type="match status" value="1"/>
</dbReference>
<dbReference type="Gene3D" id="3.30.1540.10">
    <property type="entry name" value="formyl-coa transferase, domain 3"/>
    <property type="match status" value="1"/>
</dbReference>
<name>Q6JHN0_SACSN</name>
<dbReference type="PANTHER" id="PTHR48207">
    <property type="entry name" value="SUCCINATE--HYDROXYMETHYLGLUTARATE COA-TRANSFERASE"/>
    <property type="match status" value="1"/>
</dbReference>
<reference evidence="3 4" key="2">
    <citation type="submission" date="2017-12" db="EMBL/GenBank/DDBJ databases">
        <title>Sequencing the genomes of 1000 Actinobacteria strains.</title>
        <authorList>
            <person name="Klenk H.-P."/>
        </authorList>
    </citation>
    <scope>NUCLEOTIDE SEQUENCE [LARGE SCALE GENOMIC DNA]</scope>
    <source>
        <strain evidence="4">ATCC 49460 / DSM 44228 / JCM 9375 / NBRC 15153 / NRRL 18395 / A83543.1</strain>
        <strain evidence="3">DSM 44228</strain>
    </source>
</reference>
<organism evidence="2">
    <name type="scientific">Saccharopolyspora spinosa</name>
    <dbReference type="NCBI Taxonomy" id="60894"/>
    <lineage>
        <taxon>Bacteria</taxon>
        <taxon>Bacillati</taxon>
        <taxon>Actinomycetota</taxon>
        <taxon>Actinomycetes</taxon>
        <taxon>Pseudonocardiales</taxon>
        <taxon>Pseudonocardiaceae</taxon>
        <taxon>Saccharopolyspora</taxon>
    </lineage>
</organism>
<dbReference type="GO" id="GO:0008410">
    <property type="term" value="F:CoA-transferase activity"/>
    <property type="evidence" value="ECO:0007669"/>
    <property type="project" value="TreeGrafter"/>
</dbReference>
<keyword evidence="4" id="KW-1185">Reference proteome</keyword>
<dbReference type="STRING" id="994479.GCA_000194155_03270"/>
<protein>
    <submittedName>
        <fullName evidence="3">Formyl-CoA transferase</fullName>
    </submittedName>
    <submittedName>
        <fullName evidence="2">Putative carnitine dehydratase</fullName>
    </submittedName>
</protein>
<gene>
    <name evidence="3" type="ORF">A8926_3954</name>
</gene>
<keyword evidence="1 3" id="KW-0808">Transferase</keyword>
<dbReference type="RefSeq" id="WP_010696239.1">
    <property type="nucleotide sequence ID" value="NZ_CP061007.1"/>
</dbReference>
<evidence type="ECO:0000313" key="2">
    <source>
        <dbReference type="EMBL" id="AAS00427.1"/>
    </source>
</evidence>
<dbReference type="AlphaFoldDB" id="Q6JHN0"/>
<evidence type="ECO:0000313" key="3">
    <source>
        <dbReference type="EMBL" id="PKW16147.1"/>
    </source>
</evidence>
<dbReference type="OrthoDB" id="9797653at2"/>
<dbReference type="InterPro" id="IPR023606">
    <property type="entry name" value="CoA-Trfase_III_dom_1_sf"/>
</dbReference>
<reference evidence="2" key="1">
    <citation type="journal article" date="2004" name="DNA Seq.">
        <title>Analysis of a 108-kb region of the Saccharopolyspora spinosa genome covering the obscurin polyketide synthase locus.</title>
        <authorList>
            <person name="Zirkle R."/>
            <person name="Black T.A."/>
            <person name="Gorlach J."/>
            <person name="Ligon J.M."/>
            <person name="Molnar I."/>
        </authorList>
    </citation>
    <scope>NUCLEOTIDE SEQUENCE</scope>
    <source>
        <strain evidence="2">NRLL 18395</strain>
    </source>
</reference>
<accession>Q6JHN0</accession>
<dbReference type="InterPro" id="IPR044855">
    <property type="entry name" value="CoA-Trfase_III_dom3_sf"/>
</dbReference>